<dbReference type="EMBL" id="FNWV01000002">
    <property type="protein sequence ID" value="SEH47658.1"/>
    <property type="molecule type" value="Genomic_DNA"/>
</dbReference>
<dbReference type="AlphaFoldDB" id="A0A1H6IEC0"/>
<accession>A0A1H6IEC0</accession>
<feature type="transmembrane region" description="Helical" evidence="1">
    <location>
        <begin position="6"/>
        <end position="25"/>
    </location>
</feature>
<feature type="transmembrane region" description="Helical" evidence="1">
    <location>
        <begin position="104"/>
        <end position="121"/>
    </location>
</feature>
<evidence type="ECO:0008006" key="4">
    <source>
        <dbReference type="Google" id="ProtNLM"/>
    </source>
</evidence>
<sequence length="123" mass="14523">MEEYLLWKFVLLIPTVIALVDYLVIRMLRRKCTETVRVMIKRIGVNSDGTEKRKLVYEYDDRLYESTSDSNLIAHLERSGQRIIKVNPNNPEMYYCPSRQKKHLFTDLLLAAIGIYLVTHINF</sequence>
<keyword evidence="1" id="KW-0472">Membrane</keyword>
<gene>
    <name evidence="2" type="ORF">SAMN02910265_00912</name>
</gene>
<protein>
    <recommendedName>
        <fullName evidence="4">DUF3592 domain-containing protein</fullName>
    </recommendedName>
</protein>
<proteinExistence type="predicted"/>
<evidence type="ECO:0000313" key="2">
    <source>
        <dbReference type="EMBL" id="SEH47658.1"/>
    </source>
</evidence>
<organism evidence="2 3">
    <name type="scientific">Ruminococcus flavefaciens</name>
    <dbReference type="NCBI Taxonomy" id="1265"/>
    <lineage>
        <taxon>Bacteria</taxon>
        <taxon>Bacillati</taxon>
        <taxon>Bacillota</taxon>
        <taxon>Clostridia</taxon>
        <taxon>Eubacteriales</taxon>
        <taxon>Oscillospiraceae</taxon>
        <taxon>Ruminococcus</taxon>
    </lineage>
</organism>
<keyword evidence="1" id="KW-1133">Transmembrane helix</keyword>
<reference evidence="2 3" key="1">
    <citation type="submission" date="2016-10" db="EMBL/GenBank/DDBJ databases">
        <authorList>
            <person name="de Groot N.N."/>
        </authorList>
    </citation>
    <scope>NUCLEOTIDE SEQUENCE [LARGE SCALE GENOMIC DNA]</scope>
    <source>
        <strain evidence="2 3">YAD2003</strain>
    </source>
</reference>
<dbReference type="Proteomes" id="UP000183190">
    <property type="component" value="Unassembled WGS sequence"/>
</dbReference>
<name>A0A1H6IEC0_RUMFL</name>
<keyword evidence="1" id="KW-0812">Transmembrane</keyword>
<evidence type="ECO:0000313" key="3">
    <source>
        <dbReference type="Proteomes" id="UP000183190"/>
    </source>
</evidence>
<evidence type="ECO:0000256" key="1">
    <source>
        <dbReference type="SAM" id="Phobius"/>
    </source>
</evidence>